<comment type="caution">
    <text evidence="6">The sequence shown here is derived from an EMBL/GenBank/DDBJ whole genome shotgun (WGS) entry which is preliminary data.</text>
</comment>
<dbReference type="PANTHER" id="PTHR33337">
    <property type="entry name" value="GFA DOMAIN-CONTAINING PROTEIN"/>
    <property type="match status" value="1"/>
</dbReference>
<keyword evidence="2" id="KW-0479">Metal-binding</keyword>
<evidence type="ECO:0000256" key="2">
    <source>
        <dbReference type="ARBA" id="ARBA00022723"/>
    </source>
</evidence>
<feature type="domain" description="CENP-V/GFA" evidence="5">
    <location>
        <begin position="6"/>
        <end position="109"/>
    </location>
</feature>
<dbReference type="SUPFAM" id="SSF51316">
    <property type="entry name" value="Mss4-like"/>
    <property type="match status" value="1"/>
</dbReference>
<dbReference type="Gene3D" id="3.90.1590.10">
    <property type="entry name" value="glutathione-dependent formaldehyde- activating enzyme (gfa)"/>
    <property type="match status" value="1"/>
</dbReference>
<sequence>MATPTYKGSCSCGAIQIEVKGDPAHVALCHCLNCHKTTSSTYSTNWVVLRPNFTVTKGEPTTYEALGGSGTKAKRQFCNQCSCTMWTESPLFGAVVVVKAGVMDDGAFEKFKPASETFVSRKPAWVPCIDGAAQFAEAFQAPKEE</sequence>
<gene>
    <name evidence="6" type="ORF">SEUCBS140593_002285</name>
</gene>
<evidence type="ECO:0000313" key="7">
    <source>
        <dbReference type="Proteomes" id="UP001642482"/>
    </source>
</evidence>
<organism evidence="6 7">
    <name type="scientific">Sporothrix eucalyptigena</name>
    <dbReference type="NCBI Taxonomy" id="1812306"/>
    <lineage>
        <taxon>Eukaryota</taxon>
        <taxon>Fungi</taxon>
        <taxon>Dikarya</taxon>
        <taxon>Ascomycota</taxon>
        <taxon>Pezizomycotina</taxon>
        <taxon>Sordariomycetes</taxon>
        <taxon>Sordariomycetidae</taxon>
        <taxon>Ophiostomatales</taxon>
        <taxon>Ophiostomataceae</taxon>
        <taxon>Sporothrix</taxon>
    </lineage>
</organism>
<evidence type="ECO:0000256" key="4">
    <source>
        <dbReference type="ARBA" id="ARBA00023239"/>
    </source>
</evidence>
<dbReference type="PANTHER" id="PTHR33337:SF30">
    <property type="entry name" value="DUF636 DOMAIN PROTEIN (AFU_ORTHOLOGUE AFUA_1G03180)"/>
    <property type="match status" value="1"/>
</dbReference>
<dbReference type="InterPro" id="IPR006913">
    <property type="entry name" value="CENP-V/GFA"/>
</dbReference>
<keyword evidence="4" id="KW-0456">Lyase</keyword>
<dbReference type="Proteomes" id="UP001642482">
    <property type="component" value="Unassembled WGS sequence"/>
</dbReference>
<name>A0ABP0B5D1_9PEZI</name>
<reference evidence="6 7" key="1">
    <citation type="submission" date="2024-01" db="EMBL/GenBank/DDBJ databases">
        <authorList>
            <person name="Allen C."/>
            <person name="Tagirdzhanova G."/>
        </authorList>
    </citation>
    <scope>NUCLEOTIDE SEQUENCE [LARGE SCALE GENOMIC DNA]</scope>
</reference>
<evidence type="ECO:0000259" key="5">
    <source>
        <dbReference type="PROSITE" id="PS51891"/>
    </source>
</evidence>
<proteinExistence type="inferred from homology"/>
<evidence type="ECO:0000256" key="1">
    <source>
        <dbReference type="ARBA" id="ARBA00005495"/>
    </source>
</evidence>
<evidence type="ECO:0000256" key="3">
    <source>
        <dbReference type="ARBA" id="ARBA00022833"/>
    </source>
</evidence>
<evidence type="ECO:0000313" key="6">
    <source>
        <dbReference type="EMBL" id="CAK7214718.1"/>
    </source>
</evidence>
<protein>
    <recommendedName>
        <fullName evidence="5">CENP-V/GFA domain-containing protein</fullName>
    </recommendedName>
</protein>
<dbReference type="PROSITE" id="PS51891">
    <property type="entry name" value="CENP_V_GFA"/>
    <property type="match status" value="1"/>
</dbReference>
<keyword evidence="3" id="KW-0862">Zinc</keyword>
<accession>A0ABP0B5D1</accession>
<dbReference type="Pfam" id="PF04828">
    <property type="entry name" value="GFA"/>
    <property type="match status" value="1"/>
</dbReference>
<dbReference type="EMBL" id="CAWUHD010000015">
    <property type="protein sequence ID" value="CAK7214718.1"/>
    <property type="molecule type" value="Genomic_DNA"/>
</dbReference>
<comment type="similarity">
    <text evidence="1">Belongs to the Gfa family.</text>
</comment>
<dbReference type="InterPro" id="IPR011057">
    <property type="entry name" value="Mss4-like_sf"/>
</dbReference>
<keyword evidence="7" id="KW-1185">Reference proteome</keyword>